<dbReference type="EMBL" id="QZAS01000095">
    <property type="protein sequence ID" value="THW98632.1"/>
    <property type="molecule type" value="Genomic_DNA"/>
</dbReference>
<organism evidence="7">
    <name type="scientific">Aureobasidium pullulans</name>
    <name type="common">Black yeast</name>
    <name type="synonym">Pullularia pullulans</name>
    <dbReference type="NCBI Taxonomy" id="5580"/>
    <lineage>
        <taxon>Eukaryota</taxon>
        <taxon>Fungi</taxon>
        <taxon>Dikarya</taxon>
        <taxon>Ascomycota</taxon>
        <taxon>Pezizomycotina</taxon>
        <taxon>Dothideomycetes</taxon>
        <taxon>Dothideomycetidae</taxon>
        <taxon>Dothideales</taxon>
        <taxon>Saccotheciaceae</taxon>
        <taxon>Aureobasidium</taxon>
    </lineage>
</organism>
<dbReference type="Gene3D" id="3.50.50.60">
    <property type="entry name" value="FAD/NAD(P)-binding domain"/>
    <property type="match status" value="1"/>
</dbReference>
<proteinExistence type="inferred from homology"/>
<keyword evidence="4" id="KW-0560">Oxidoreductase</keyword>
<sequence>MARSITTDNIRSRSFQWFTTGSLDLGEPSWEGKPVPDNIEEHGFPDPAPRFADATNFDTQVYRWEIYSRPSMKKWSSGRIVCLGDAVHPVSPYAVYWMGMAIEDGYYLARALDGVDLRRFPDVTAGFGIYEGERVAYFLGRMFHGLPWPLARIRDCIFDYTPFLSKMMNKRYLEKAETETMGLKESRVTS</sequence>
<reference evidence="7" key="1">
    <citation type="submission" date="2018-10" db="EMBL/GenBank/DDBJ databases">
        <title>Fifty Aureobasidium pullulans genomes reveal a recombining polyextremotolerant generalist.</title>
        <authorList>
            <person name="Gostincar C."/>
            <person name="Turk M."/>
            <person name="Zajc J."/>
            <person name="Gunde-Cimerman N."/>
        </authorList>
    </citation>
    <scope>NUCLEOTIDE SEQUENCE [LARGE SCALE GENOMIC DNA]</scope>
    <source>
        <strain evidence="7">EXF-10085</strain>
    </source>
</reference>
<name>A0A4S9BXC0_AURPU</name>
<evidence type="ECO:0000256" key="5">
    <source>
        <dbReference type="ARBA" id="ARBA00023033"/>
    </source>
</evidence>
<keyword evidence="3" id="KW-0274">FAD</keyword>
<accession>A0A4S9BXC0</accession>
<dbReference type="InterPro" id="IPR036188">
    <property type="entry name" value="FAD/NAD-bd_sf"/>
</dbReference>
<feature type="domain" description="FAD-binding" evidence="6">
    <location>
        <begin position="63"/>
        <end position="112"/>
    </location>
</feature>
<keyword evidence="5" id="KW-0503">Monooxygenase</keyword>
<dbReference type="AlphaFoldDB" id="A0A4S9BXC0"/>
<evidence type="ECO:0000256" key="4">
    <source>
        <dbReference type="ARBA" id="ARBA00023002"/>
    </source>
</evidence>
<dbReference type="InterPro" id="IPR002938">
    <property type="entry name" value="FAD-bd"/>
</dbReference>
<dbReference type="GO" id="GO:0004497">
    <property type="term" value="F:monooxygenase activity"/>
    <property type="evidence" value="ECO:0007669"/>
    <property type="project" value="UniProtKB-KW"/>
</dbReference>
<protein>
    <recommendedName>
        <fullName evidence="6">FAD-binding domain-containing protein</fullName>
    </recommendedName>
</protein>
<dbReference type="Pfam" id="PF01494">
    <property type="entry name" value="FAD_binding_3"/>
    <property type="match status" value="1"/>
</dbReference>
<dbReference type="SUPFAM" id="SSF51905">
    <property type="entry name" value="FAD/NAD(P)-binding domain"/>
    <property type="match status" value="1"/>
</dbReference>
<gene>
    <name evidence="7" type="ORF">D6D13_10561</name>
</gene>
<dbReference type="PANTHER" id="PTHR13789:SF309">
    <property type="entry name" value="PUTATIVE (AFU_ORTHOLOGUE AFUA_6G14510)-RELATED"/>
    <property type="match status" value="1"/>
</dbReference>
<comment type="caution">
    <text evidence="7">The sequence shown here is derived from an EMBL/GenBank/DDBJ whole genome shotgun (WGS) entry which is preliminary data.</text>
</comment>
<evidence type="ECO:0000256" key="3">
    <source>
        <dbReference type="ARBA" id="ARBA00022827"/>
    </source>
</evidence>
<evidence type="ECO:0000313" key="7">
    <source>
        <dbReference type="EMBL" id="THW98632.1"/>
    </source>
</evidence>
<dbReference type="GO" id="GO:0071949">
    <property type="term" value="F:FAD binding"/>
    <property type="evidence" value="ECO:0007669"/>
    <property type="project" value="InterPro"/>
</dbReference>
<keyword evidence="2" id="KW-0285">Flavoprotein</keyword>
<comment type="similarity">
    <text evidence="1">Belongs to the paxM FAD-dependent monooxygenase family.</text>
</comment>
<dbReference type="PANTHER" id="PTHR13789">
    <property type="entry name" value="MONOOXYGENASE"/>
    <property type="match status" value="1"/>
</dbReference>
<evidence type="ECO:0000256" key="1">
    <source>
        <dbReference type="ARBA" id="ARBA00007992"/>
    </source>
</evidence>
<evidence type="ECO:0000259" key="6">
    <source>
        <dbReference type="Pfam" id="PF01494"/>
    </source>
</evidence>
<evidence type="ECO:0000256" key="2">
    <source>
        <dbReference type="ARBA" id="ARBA00022630"/>
    </source>
</evidence>
<dbReference type="InterPro" id="IPR050493">
    <property type="entry name" value="FAD-dep_Monooxygenase_BioMet"/>
</dbReference>